<evidence type="ECO:0000313" key="2">
    <source>
        <dbReference type="EMBL" id="SFA84583.1"/>
    </source>
</evidence>
<dbReference type="EMBL" id="FOKI01000004">
    <property type="protein sequence ID" value="SFA84583.1"/>
    <property type="molecule type" value="Genomic_DNA"/>
</dbReference>
<evidence type="ECO:0000313" key="3">
    <source>
        <dbReference type="Proteomes" id="UP000198619"/>
    </source>
</evidence>
<dbReference type="RefSeq" id="WP_090038938.1">
    <property type="nucleotide sequence ID" value="NZ_FOKI01000004.1"/>
</dbReference>
<name>A0A1I0W998_9CLOT</name>
<dbReference type="AlphaFoldDB" id="A0A1I0W998"/>
<gene>
    <name evidence="2" type="ORF">SAMN04488528_1004110</name>
</gene>
<organism evidence="2 3">
    <name type="scientific">Clostridium frigidicarnis</name>
    <dbReference type="NCBI Taxonomy" id="84698"/>
    <lineage>
        <taxon>Bacteria</taxon>
        <taxon>Bacillati</taxon>
        <taxon>Bacillota</taxon>
        <taxon>Clostridia</taxon>
        <taxon>Eubacteriales</taxon>
        <taxon>Clostridiaceae</taxon>
        <taxon>Clostridium</taxon>
    </lineage>
</organism>
<reference evidence="2 3" key="1">
    <citation type="submission" date="2016-10" db="EMBL/GenBank/DDBJ databases">
        <authorList>
            <person name="de Groot N.N."/>
        </authorList>
    </citation>
    <scope>NUCLEOTIDE SEQUENCE [LARGE SCALE GENOMIC DNA]</scope>
    <source>
        <strain evidence="2 3">DSM 12271</strain>
    </source>
</reference>
<sequence>MGNGIVRDYYRQMKVLSFDHNNFKTKESMIDKLKENNKPLDNKGKVTTKDKNKEDKSRIKTREAKLRPGSIYNGKGIQMDRISQTKTNYLKKITNQGNKMNYFIKTKEENKASTNKNTKQNYSINTLKSNDIRLRMLRTMF</sequence>
<dbReference type="Proteomes" id="UP000198619">
    <property type="component" value="Unassembled WGS sequence"/>
</dbReference>
<protein>
    <submittedName>
        <fullName evidence="2">Uncharacterized protein</fullName>
    </submittedName>
</protein>
<keyword evidence="3" id="KW-1185">Reference proteome</keyword>
<feature type="region of interest" description="Disordered" evidence="1">
    <location>
        <begin position="34"/>
        <end position="60"/>
    </location>
</feature>
<accession>A0A1I0W998</accession>
<proteinExistence type="predicted"/>
<evidence type="ECO:0000256" key="1">
    <source>
        <dbReference type="SAM" id="MobiDB-lite"/>
    </source>
</evidence>